<dbReference type="PANTHER" id="PTHR46122">
    <property type="entry name" value="GALACTOSE OXIDASE/KELCH REPEAT PROTEIN-RELATED"/>
    <property type="match status" value="1"/>
</dbReference>
<evidence type="ECO:0000256" key="1">
    <source>
        <dbReference type="ARBA" id="ARBA00022441"/>
    </source>
</evidence>
<organism evidence="3 4">
    <name type="scientific">Brassica carinata</name>
    <name type="common">Ethiopian mustard</name>
    <name type="synonym">Abyssinian cabbage</name>
    <dbReference type="NCBI Taxonomy" id="52824"/>
    <lineage>
        <taxon>Eukaryota</taxon>
        <taxon>Viridiplantae</taxon>
        <taxon>Streptophyta</taxon>
        <taxon>Embryophyta</taxon>
        <taxon>Tracheophyta</taxon>
        <taxon>Spermatophyta</taxon>
        <taxon>Magnoliopsida</taxon>
        <taxon>eudicotyledons</taxon>
        <taxon>Gunneridae</taxon>
        <taxon>Pentapetalae</taxon>
        <taxon>rosids</taxon>
        <taxon>malvids</taxon>
        <taxon>Brassicales</taxon>
        <taxon>Brassicaceae</taxon>
        <taxon>Brassiceae</taxon>
        <taxon>Brassica</taxon>
    </lineage>
</organism>
<accession>A0A8X7WIT5</accession>
<sequence length="97" mass="11377">MSIKPHDACYADHKEIFRVRQEKGLVKPHVIMHSGAVSNWEMFDKDFKTFRRLPKVPSSDYCFFFSDKETISVGTQLIVIGREIEGIVVFRYELENH</sequence>
<keyword evidence="4" id="KW-1185">Reference proteome</keyword>
<gene>
    <name evidence="3" type="ORF">Bca52824_002938</name>
</gene>
<protein>
    <submittedName>
        <fullName evidence="3">Uncharacterized protein</fullName>
    </submittedName>
</protein>
<dbReference type="PANTHER" id="PTHR46122:SF20">
    <property type="entry name" value="F-BOX_KELCH-REPEAT PROTEIN"/>
    <property type="match status" value="1"/>
</dbReference>
<dbReference type="GO" id="GO:0005829">
    <property type="term" value="C:cytosol"/>
    <property type="evidence" value="ECO:0007669"/>
    <property type="project" value="TreeGrafter"/>
</dbReference>
<comment type="caution">
    <text evidence="3">The sequence shown here is derived from an EMBL/GenBank/DDBJ whole genome shotgun (WGS) entry which is preliminary data.</text>
</comment>
<evidence type="ECO:0000313" key="4">
    <source>
        <dbReference type="Proteomes" id="UP000886595"/>
    </source>
</evidence>
<dbReference type="Proteomes" id="UP000886595">
    <property type="component" value="Unassembled WGS sequence"/>
</dbReference>
<dbReference type="InterPro" id="IPR052439">
    <property type="entry name" value="F-box/Kelch-repeat"/>
</dbReference>
<dbReference type="AlphaFoldDB" id="A0A8X7WIT5"/>
<proteinExistence type="predicted"/>
<evidence type="ECO:0000256" key="2">
    <source>
        <dbReference type="ARBA" id="ARBA00022737"/>
    </source>
</evidence>
<reference evidence="3 4" key="1">
    <citation type="submission" date="2020-02" db="EMBL/GenBank/DDBJ databases">
        <authorList>
            <person name="Ma Q."/>
            <person name="Huang Y."/>
            <person name="Song X."/>
            <person name="Pei D."/>
        </authorList>
    </citation>
    <scope>NUCLEOTIDE SEQUENCE [LARGE SCALE GENOMIC DNA]</scope>
    <source>
        <strain evidence="3">Sxm20200214</strain>
        <tissue evidence="3">Leaf</tissue>
    </source>
</reference>
<keyword evidence="2" id="KW-0677">Repeat</keyword>
<keyword evidence="1" id="KW-0880">Kelch repeat</keyword>
<evidence type="ECO:0000313" key="3">
    <source>
        <dbReference type="EMBL" id="KAG2331758.1"/>
    </source>
</evidence>
<dbReference type="EMBL" id="JAAMPC010000001">
    <property type="protein sequence ID" value="KAG2331758.1"/>
    <property type="molecule type" value="Genomic_DNA"/>
</dbReference>
<dbReference type="OrthoDB" id="10417270at2759"/>
<name>A0A8X7WIT5_BRACI</name>